<dbReference type="RefSeq" id="WP_139000682.1">
    <property type="nucleotide sequence ID" value="NZ_BAABAV010000001.1"/>
</dbReference>
<organism evidence="3 4">
    <name type="scientific">Hyunsoonleella aestuarii</name>
    <dbReference type="NCBI Taxonomy" id="912802"/>
    <lineage>
        <taxon>Bacteria</taxon>
        <taxon>Pseudomonadati</taxon>
        <taxon>Bacteroidota</taxon>
        <taxon>Flavobacteriia</taxon>
        <taxon>Flavobacteriales</taxon>
        <taxon>Flavobacteriaceae</taxon>
    </lineage>
</organism>
<accession>A0ABP8EAY7</accession>
<comment type="caution">
    <text evidence="3">The sequence shown here is derived from an EMBL/GenBank/DDBJ whole genome shotgun (WGS) entry which is preliminary data.</text>
</comment>
<name>A0ABP8EAY7_9FLAO</name>
<feature type="compositionally biased region" description="Polar residues" evidence="1">
    <location>
        <begin position="23"/>
        <end position="42"/>
    </location>
</feature>
<proteinExistence type="predicted"/>
<reference evidence="4" key="1">
    <citation type="journal article" date="2019" name="Int. J. Syst. Evol. Microbiol.">
        <title>The Global Catalogue of Microorganisms (GCM) 10K type strain sequencing project: providing services to taxonomists for standard genome sequencing and annotation.</title>
        <authorList>
            <consortium name="The Broad Institute Genomics Platform"/>
            <consortium name="The Broad Institute Genome Sequencing Center for Infectious Disease"/>
            <person name="Wu L."/>
            <person name="Ma J."/>
        </authorList>
    </citation>
    <scope>NUCLEOTIDE SEQUENCE [LARGE SCALE GENOMIC DNA]</scope>
    <source>
        <strain evidence="4">JCM 17452</strain>
    </source>
</reference>
<evidence type="ECO:0000256" key="1">
    <source>
        <dbReference type="SAM" id="MobiDB-lite"/>
    </source>
</evidence>
<feature type="chain" id="PRO_5046417294" evidence="2">
    <location>
        <begin position="20"/>
        <end position="158"/>
    </location>
</feature>
<evidence type="ECO:0000313" key="4">
    <source>
        <dbReference type="Proteomes" id="UP001500027"/>
    </source>
</evidence>
<evidence type="ECO:0000256" key="2">
    <source>
        <dbReference type="SAM" id="SignalP"/>
    </source>
</evidence>
<gene>
    <name evidence="3" type="ORF">GCM10022257_15090</name>
</gene>
<dbReference type="PROSITE" id="PS51257">
    <property type="entry name" value="PROKAR_LIPOPROTEIN"/>
    <property type="match status" value="1"/>
</dbReference>
<dbReference type="EMBL" id="BAABAV010000001">
    <property type="protein sequence ID" value="GAA4269408.1"/>
    <property type="molecule type" value="Genomic_DNA"/>
</dbReference>
<protein>
    <submittedName>
        <fullName evidence="3">Uncharacterized protein</fullName>
    </submittedName>
</protein>
<dbReference type="Proteomes" id="UP001500027">
    <property type="component" value="Unassembled WGS sequence"/>
</dbReference>
<feature type="region of interest" description="Disordered" evidence="1">
    <location>
        <begin position="23"/>
        <end position="56"/>
    </location>
</feature>
<feature type="signal peptide" evidence="2">
    <location>
        <begin position="1"/>
        <end position="19"/>
    </location>
</feature>
<keyword evidence="2" id="KW-0732">Signal</keyword>
<sequence>MKYYNILAVLFLSSVISFYSCNDSSKSKTKSTIEQTETENTVSTPNAAAQNNTSTQTTQSATGQVFHYTCVKGCSGGADSAINCTTCGTLLVHNAAFHNKPNSTPPAGPFLTPQTNSSSNAAGVFHYTCSNGCAGGSGSAGNCSTCGNALAHNAAYHQ</sequence>
<feature type="compositionally biased region" description="Low complexity" evidence="1">
    <location>
        <begin position="43"/>
        <end position="56"/>
    </location>
</feature>
<evidence type="ECO:0000313" key="3">
    <source>
        <dbReference type="EMBL" id="GAA4269408.1"/>
    </source>
</evidence>
<keyword evidence="4" id="KW-1185">Reference proteome</keyword>